<evidence type="ECO:0000256" key="1">
    <source>
        <dbReference type="SAM" id="MobiDB-lite"/>
    </source>
</evidence>
<accession>A0A9W6GZ24</accession>
<dbReference type="RefSeq" id="WP_281806393.1">
    <property type="nucleotide sequence ID" value="NZ_BSEC01000004.1"/>
</dbReference>
<evidence type="ECO:0000313" key="3">
    <source>
        <dbReference type="Proteomes" id="UP001144323"/>
    </source>
</evidence>
<comment type="caution">
    <text evidence="2">The sequence shown here is derived from an EMBL/GenBank/DDBJ whole genome shotgun (WGS) entry which is preliminary data.</text>
</comment>
<proteinExistence type="predicted"/>
<dbReference type="AlphaFoldDB" id="A0A9W6GZ24"/>
<name>A0A9W6GZ24_9HYPH</name>
<keyword evidence="3" id="KW-1185">Reference proteome</keyword>
<dbReference type="EMBL" id="BSEC01000004">
    <property type="protein sequence ID" value="GLI95524.1"/>
    <property type="molecule type" value="Genomic_DNA"/>
</dbReference>
<reference evidence="2" key="1">
    <citation type="journal article" date="2023" name="Int. J. Syst. Evol. Microbiol.">
        <title>Methylocystis iwaonis sp. nov., a type II methane-oxidizing bacterium from surface soil of a rice paddy field in Japan, and emended description of the genus Methylocystis (ex Whittenbury et al. 1970) Bowman et al. 1993.</title>
        <authorList>
            <person name="Kaise H."/>
            <person name="Sawadogo J.B."/>
            <person name="Alam M.S."/>
            <person name="Ueno C."/>
            <person name="Dianou D."/>
            <person name="Shinjo R."/>
            <person name="Asakawa S."/>
        </authorList>
    </citation>
    <scope>NUCLEOTIDE SEQUENCE</scope>
    <source>
        <strain evidence="2">LMG27198</strain>
    </source>
</reference>
<gene>
    <name evidence="2" type="ORF">LMG27198_45160</name>
</gene>
<organism evidence="2 3">
    <name type="scientific">Methylocystis echinoides</name>
    <dbReference type="NCBI Taxonomy" id="29468"/>
    <lineage>
        <taxon>Bacteria</taxon>
        <taxon>Pseudomonadati</taxon>
        <taxon>Pseudomonadota</taxon>
        <taxon>Alphaproteobacteria</taxon>
        <taxon>Hyphomicrobiales</taxon>
        <taxon>Methylocystaceae</taxon>
        <taxon>Methylocystis</taxon>
    </lineage>
</organism>
<feature type="compositionally biased region" description="Low complexity" evidence="1">
    <location>
        <begin position="101"/>
        <end position="111"/>
    </location>
</feature>
<dbReference type="Proteomes" id="UP001144323">
    <property type="component" value="Unassembled WGS sequence"/>
</dbReference>
<evidence type="ECO:0000313" key="2">
    <source>
        <dbReference type="EMBL" id="GLI95524.1"/>
    </source>
</evidence>
<feature type="region of interest" description="Disordered" evidence="1">
    <location>
        <begin position="70"/>
        <end position="165"/>
    </location>
</feature>
<sequence>MDLEDQKAKLKQRLLAAPKRERSLTFATLLRSMRDEIAKVSKEKNLSYKDIQEMLAADGLNVSIATLRRHLGEKRKGRGGERNETAKAGSVNLQPAPPESAQPSGAAQAAPTNNGKRSEQGAARPIPPMPSPIIRASDAARAGRSDDPSVPRASSFPIRRDREQI</sequence>
<protein>
    <submittedName>
        <fullName evidence="2">Uncharacterized protein</fullName>
    </submittedName>
</protein>